<feature type="transmembrane region" description="Helical" evidence="1">
    <location>
        <begin position="276"/>
        <end position="306"/>
    </location>
</feature>
<feature type="transmembrane region" description="Helical" evidence="1">
    <location>
        <begin position="208"/>
        <end position="229"/>
    </location>
</feature>
<dbReference type="Pfam" id="PF12679">
    <property type="entry name" value="ABC2_membrane_2"/>
    <property type="match status" value="1"/>
</dbReference>
<name>A0A556PBG1_9BACI</name>
<keyword evidence="1" id="KW-1133">Transmembrane helix</keyword>
<evidence type="ECO:0000313" key="3">
    <source>
        <dbReference type="Proteomes" id="UP000316425"/>
    </source>
</evidence>
<proteinExistence type="predicted"/>
<evidence type="ECO:0000256" key="1">
    <source>
        <dbReference type="SAM" id="Phobius"/>
    </source>
</evidence>
<keyword evidence="1" id="KW-0812">Transmembrane</keyword>
<feature type="transmembrane region" description="Helical" evidence="1">
    <location>
        <begin position="21"/>
        <end position="42"/>
    </location>
</feature>
<dbReference type="OrthoDB" id="8613028at2"/>
<dbReference type="EMBL" id="VMHE01000025">
    <property type="protein sequence ID" value="TSJ61741.1"/>
    <property type="molecule type" value="Genomic_DNA"/>
</dbReference>
<keyword evidence="1" id="KW-0472">Membrane</keyword>
<dbReference type="GO" id="GO:0140359">
    <property type="term" value="F:ABC-type transporter activity"/>
    <property type="evidence" value="ECO:0007669"/>
    <property type="project" value="InterPro"/>
</dbReference>
<feature type="transmembrane region" description="Helical" evidence="1">
    <location>
        <begin position="236"/>
        <end position="256"/>
    </location>
</feature>
<dbReference type="GO" id="GO:0005886">
    <property type="term" value="C:plasma membrane"/>
    <property type="evidence" value="ECO:0007669"/>
    <property type="project" value="UniProtKB-SubCell"/>
</dbReference>
<accession>A0A556PBG1</accession>
<dbReference type="AlphaFoldDB" id="A0A556PBG1"/>
<dbReference type="Proteomes" id="UP000316425">
    <property type="component" value="Unassembled WGS sequence"/>
</dbReference>
<gene>
    <name evidence="2" type="ORF">FPQ13_10995</name>
</gene>
<comment type="caution">
    <text evidence="2">The sequence shown here is derived from an EMBL/GenBank/DDBJ whole genome shotgun (WGS) entry which is preliminary data.</text>
</comment>
<keyword evidence="3" id="KW-1185">Reference proteome</keyword>
<protein>
    <submittedName>
        <fullName evidence="2">ABC transporter permease subunit</fullName>
    </submittedName>
</protein>
<dbReference type="PANTHER" id="PTHR37305:SF1">
    <property type="entry name" value="MEMBRANE PROTEIN"/>
    <property type="match status" value="1"/>
</dbReference>
<evidence type="ECO:0000313" key="2">
    <source>
        <dbReference type="EMBL" id="TSJ61741.1"/>
    </source>
</evidence>
<dbReference type="PANTHER" id="PTHR37305">
    <property type="entry name" value="INTEGRAL MEMBRANE PROTEIN-RELATED"/>
    <property type="match status" value="1"/>
</dbReference>
<organism evidence="2 3">
    <name type="scientific">Allobacillus salarius</name>
    <dbReference type="NCBI Taxonomy" id="1955272"/>
    <lineage>
        <taxon>Bacteria</taxon>
        <taxon>Bacillati</taxon>
        <taxon>Bacillota</taxon>
        <taxon>Bacilli</taxon>
        <taxon>Bacillales</taxon>
        <taxon>Bacillaceae</taxon>
        <taxon>Allobacillus</taxon>
    </lineage>
</organism>
<feature type="transmembrane region" description="Helical" evidence="1">
    <location>
        <begin position="107"/>
        <end position="126"/>
    </location>
</feature>
<sequence length="314" mass="35839">MSNFFSLLYNELFKIYIRKSTWVMYIILGLIAVGGAIIISAFDDVQPTEYTDNWKEELQEENEALHKDNEEFGYSFNDDRIMKNEYLLENDIRPLNYGAWQYTLENVGLVAIVSLLTIIIGSSIISNEYKWGTIKLLLIRPISRNVILLSKFIAIFVFGLFTMIYLFLVSMLGGAIFFGFEGFNPSTVIMTANGIEYVPIVGEVMSEYGYRIVNLIMMTTLAFMISTIFKNSSVAIGVGIFLLMGGNIITGIFSQYEWSKYLLFANLDLKMYETGNILIDGMTLGFSITMLIVYFVVFVALAWLFFNKRDIVNQ</sequence>
<dbReference type="RefSeq" id="WP_144089381.1">
    <property type="nucleotide sequence ID" value="NZ_VMHE01000025.1"/>
</dbReference>
<feature type="transmembrane region" description="Helical" evidence="1">
    <location>
        <begin position="147"/>
        <end position="180"/>
    </location>
</feature>
<reference evidence="2 3" key="1">
    <citation type="submission" date="2019-07" db="EMBL/GenBank/DDBJ databases">
        <title>Allobacillus sp. nov. SKP isolated from shrimp paste of Euphausiacea.</title>
        <authorList>
            <person name="Kanchanasin P."/>
            <person name="Tanasupawat S."/>
            <person name="Shi W."/>
            <person name="Wu L."/>
            <person name="Ma J."/>
        </authorList>
    </citation>
    <scope>NUCLEOTIDE SEQUENCE [LARGE SCALE GENOMIC DNA]</scope>
    <source>
        <strain evidence="2 3">SKP4-8</strain>
    </source>
</reference>